<evidence type="ECO:0000256" key="6">
    <source>
        <dbReference type="SAM" id="MobiDB-lite"/>
    </source>
</evidence>
<sequence>MCSPATALLKMLSGRFPMSKNITVEGDITFNNVQREQSLKTLSQFVAYVNQRDKHYPVLTVKETLQYAHEFCGADLSEHAKKMLSQGTPEENDEATTRRGQESGGPASRLGRSNDAGTQSKEDLAQLSSALRHQEKKFQNAKPASSSARAALERCGARRGSGRYTVQRTRAAPRALSPSRPRPPNPCQSNVSLAVMKDAPECVICLDELELGFTLFMAVRPQLPFQLAAGELGKVPDPGGPCQLLGLLGPLRLY</sequence>
<feature type="region of interest" description="Disordered" evidence="6">
    <location>
        <begin position="82"/>
        <end position="119"/>
    </location>
</feature>
<evidence type="ECO:0000256" key="5">
    <source>
        <dbReference type="ARBA" id="ARBA00023136"/>
    </source>
</evidence>
<dbReference type="Gene3D" id="3.40.50.300">
    <property type="entry name" value="P-loop containing nucleotide triphosphate hydrolases"/>
    <property type="match status" value="1"/>
</dbReference>
<accession>A0A6A3GJF1</accession>
<dbReference type="PANTHER" id="PTHR48041:SF119">
    <property type="entry name" value="ROA1P"/>
    <property type="match status" value="1"/>
</dbReference>
<protein>
    <submittedName>
        <fullName evidence="7">Uncharacterized protein</fullName>
    </submittedName>
</protein>
<evidence type="ECO:0000313" key="8">
    <source>
        <dbReference type="Proteomes" id="UP000435112"/>
    </source>
</evidence>
<evidence type="ECO:0000256" key="1">
    <source>
        <dbReference type="ARBA" id="ARBA00004141"/>
    </source>
</evidence>
<dbReference type="Proteomes" id="UP000435112">
    <property type="component" value="Unassembled WGS sequence"/>
</dbReference>
<feature type="region of interest" description="Disordered" evidence="6">
    <location>
        <begin position="134"/>
        <end position="186"/>
    </location>
</feature>
<name>A0A6A3GJF1_9STRA</name>
<dbReference type="GO" id="GO:0016020">
    <property type="term" value="C:membrane"/>
    <property type="evidence" value="ECO:0007669"/>
    <property type="project" value="UniProtKB-SubCell"/>
</dbReference>
<dbReference type="EMBL" id="QXFU01007186">
    <property type="protein sequence ID" value="KAE8959064.1"/>
    <property type="molecule type" value="Genomic_DNA"/>
</dbReference>
<reference evidence="7 8" key="1">
    <citation type="submission" date="2018-09" db="EMBL/GenBank/DDBJ databases">
        <title>Genomic investigation of the strawberry pathogen Phytophthora fragariae indicates pathogenicity is determined by transcriptional variation in three key races.</title>
        <authorList>
            <person name="Adams T.M."/>
            <person name="Armitage A.D."/>
            <person name="Sobczyk M.K."/>
            <person name="Bates H.J."/>
            <person name="Dunwell J.M."/>
            <person name="Nellist C.F."/>
            <person name="Harrison R.J."/>
        </authorList>
    </citation>
    <scope>NUCLEOTIDE SEQUENCE [LARGE SCALE GENOMIC DNA]</scope>
    <source>
        <strain evidence="7 8">SCRP324</strain>
    </source>
</reference>
<keyword evidence="5" id="KW-0472">Membrane</keyword>
<keyword evidence="3" id="KW-0812">Transmembrane</keyword>
<keyword evidence="2" id="KW-0813">Transport</keyword>
<evidence type="ECO:0000256" key="3">
    <source>
        <dbReference type="ARBA" id="ARBA00022692"/>
    </source>
</evidence>
<keyword evidence="4" id="KW-1133">Transmembrane helix</keyword>
<evidence type="ECO:0000256" key="4">
    <source>
        <dbReference type="ARBA" id="ARBA00022989"/>
    </source>
</evidence>
<dbReference type="AlphaFoldDB" id="A0A6A3GJF1"/>
<dbReference type="InterPro" id="IPR027417">
    <property type="entry name" value="P-loop_NTPase"/>
</dbReference>
<dbReference type="InterPro" id="IPR050352">
    <property type="entry name" value="ABCG_transporters"/>
</dbReference>
<dbReference type="OrthoDB" id="113443at2759"/>
<evidence type="ECO:0000313" key="7">
    <source>
        <dbReference type="EMBL" id="KAE8959064.1"/>
    </source>
</evidence>
<evidence type="ECO:0000256" key="2">
    <source>
        <dbReference type="ARBA" id="ARBA00022448"/>
    </source>
</evidence>
<feature type="compositionally biased region" description="Low complexity" evidence="6">
    <location>
        <begin position="168"/>
        <end position="179"/>
    </location>
</feature>
<dbReference type="PANTHER" id="PTHR48041">
    <property type="entry name" value="ABC TRANSPORTER G FAMILY MEMBER 28"/>
    <property type="match status" value="1"/>
</dbReference>
<comment type="subcellular location">
    <subcellularLocation>
        <location evidence="1">Membrane</location>
        <topology evidence="1">Multi-pass membrane protein</topology>
    </subcellularLocation>
</comment>
<dbReference type="GO" id="GO:0042626">
    <property type="term" value="F:ATPase-coupled transmembrane transporter activity"/>
    <property type="evidence" value="ECO:0007669"/>
    <property type="project" value="TreeGrafter"/>
</dbReference>
<organism evidence="7 8">
    <name type="scientific">Phytophthora rubi</name>
    <dbReference type="NCBI Taxonomy" id="129364"/>
    <lineage>
        <taxon>Eukaryota</taxon>
        <taxon>Sar</taxon>
        <taxon>Stramenopiles</taxon>
        <taxon>Oomycota</taxon>
        <taxon>Peronosporomycetes</taxon>
        <taxon>Peronosporales</taxon>
        <taxon>Peronosporaceae</taxon>
        <taxon>Phytophthora</taxon>
    </lineage>
</organism>
<comment type="caution">
    <text evidence="7">The sequence shown here is derived from an EMBL/GenBank/DDBJ whole genome shotgun (WGS) entry which is preliminary data.</text>
</comment>
<gene>
    <name evidence="7" type="ORF">PR002_g30660</name>
</gene>
<proteinExistence type="predicted"/>